<protein>
    <submittedName>
        <fullName evidence="3">Uncharacterized protein</fullName>
    </submittedName>
</protein>
<feature type="transmembrane region" description="Helical" evidence="2">
    <location>
        <begin position="30"/>
        <end position="51"/>
    </location>
</feature>
<proteinExistence type="predicted"/>
<keyword evidence="2" id="KW-0472">Membrane</keyword>
<comment type="caution">
    <text evidence="3">The sequence shown here is derived from an EMBL/GenBank/DDBJ whole genome shotgun (WGS) entry which is preliminary data.</text>
</comment>
<evidence type="ECO:0000313" key="4">
    <source>
        <dbReference type="Proteomes" id="UP000612893"/>
    </source>
</evidence>
<dbReference type="AlphaFoldDB" id="A0A934N7N7"/>
<keyword evidence="4" id="KW-1185">Reference proteome</keyword>
<sequence>MNEDLDREVPPHTDREPGLDRESSTGTPRWVKVFAVAFVLVVILMVAMIVGGHGPGQHMQP</sequence>
<feature type="region of interest" description="Disordered" evidence="1">
    <location>
        <begin position="1"/>
        <end position="25"/>
    </location>
</feature>
<keyword evidence="2" id="KW-1133">Transmembrane helix</keyword>
<evidence type="ECO:0000313" key="3">
    <source>
        <dbReference type="EMBL" id="MBJ7596704.1"/>
    </source>
</evidence>
<accession>A0A934N7N7</accession>
<dbReference type="RefSeq" id="WP_338198533.1">
    <property type="nucleotide sequence ID" value="NZ_JAEKNR010000018.1"/>
</dbReference>
<organism evidence="3 4">
    <name type="scientific">Candidatus Nephthysia bennettiae</name>
    <dbReference type="NCBI Taxonomy" id="3127016"/>
    <lineage>
        <taxon>Bacteria</taxon>
        <taxon>Bacillati</taxon>
        <taxon>Candidatus Dormiibacterota</taxon>
        <taxon>Candidatus Dormibacteria</taxon>
        <taxon>Candidatus Dormibacterales</taxon>
        <taxon>Candidatus Dormibacteraceae</taxon>
        <taxon>Candidatus Nephthysia</taxon>
    </lineage>
</organism>
<dbReference type="Proteomes" id="UP000612893">
    <property type="component" value="Unassembled WGS sequence"/>
</dbReference>
<gene>
    <name evidence="3" type="ORF">JF922_01270</name>
</gene>
<name>A0A934N7N7_9BACT</name>
<reference evidence="3" key="1">
    <citation type="submission" date="2020-10" db="EMBL/GenBank/DDBJ databases">
        <title>Ca. Dormibacterota MAGs.</title>
        <authorList>
            <person name="Montgomery K."/>
        </authorList>
    </citation>
    <scope>NUCLEOTIDE SEQUENCE [LARGE SCALE GENOMIC DNA]</scope>
    <source>
        <strain evidence="3">SC8812_S17_10</strain>
    </source>
</reference>
<evidence type="ECO:0000256" key="2">
    <source>
        <dbReference type="SAM" id="Phobius"/>
    </source>
</evidence>
<feature type="compositionally biased region" description="Basic and acidic residues" evidence="1">
    <location>
        <begin position="7"/>
        <end position="23"/>
    </location>
</feature>
<keyword evidence="2" id="KW-0812">Transmembrane</keyword>
<dbReference type="EMBL" id="JAEKNR010000018">
    <property type="protein sequence ID" value="MBJ7596704.1"/>
    <property type="molecule type" value="Genomic_DNA"/>
</dbReference>
<evidence type="ECO:0000256" key="1">
    <source>
        <dbReference type="SAM" id="MobiDB-lite"/>
    </source>
</evidence>